<accession>A0ABR2FW01</accession>
<reference evidence="1 2" key="1">
    <citation type="journal article" date="2024" name="G3 (Bethesda)">
        <title>Genome assembly of Hibiscus sabdariffa L. provides insights into metabolisms of medicinal natural products.</title>
        <authorList>
            <person name="Kim T."/>
        </authorList>
    </citation>
    <scope>NUCLEOTIDE SEQUENCE [LARGE SCALE GENOMIC DNA]</scope>
    <source>
        <strain evidence="1">TK-2024</strain>
        <tissue evidence="1">Old leaves</tissue>
    </source>
</reference>
<dbReference type="EMBL" id="JBBPBM010000004">
    <property type="protein sequence ID" value="KAK8588367.1"/>
    <property type="molecule type" value="Genomic_DNA"/>
</dbReference>
<comment type="caution">
    <text evidence="1">The sequence shown here is derived from an EMBL/GenBank/DDBJ whole genome shotgun (WGS) entry which is preliminary data.</text>
</comment>
<keyword evidence="2" id="KW-1185">Reference proteome</keyword>
<sequence length="114" mass="13116">MALINMTMQKSSRNSKGFWILELFINPKEEAKEPWYSLNGERKVKFYSNGYFSASVAAQWRDIFALIMLNNLKRTNPSSLQCRDAVTEYLKHITQPKETIAELLLEALVSPLTS</sequence>
<evidence type="ECO:0000313" key="1">
    <source>
        <dbReference type="EMBL" id="KAK8588367.1"/>
    </source>
</evidence>
<name>A0ABR2FW01_9ROSI</name>
<organism evidence="1 2">
    <name type="scientific">Hibiscus sabdariffa</name>
    <name type="common">roselle</name>
    <dbReference type="NCBI Taxonomy" id="183260"/>
    <lineage>
        <taxon>Eukaryota</taxon>
        <taxon>Viridiplantae</taxon>
        <taxon>Streptophyta</taxon>
        <taxon>Embryophyta</taxon>
        <taxon>Tracheophyta</taxon>
        <taxon>Spermatophyta</taxon>
        <taxon>Magnoliopsida</taxon>
        <taxon>eudicotyledons</taxon>
        <taxon>Gunneridae</taxon>
        <taxon>Pentapetalae</taxon>
        <taxon>rosids</taxon>
        <taxon>malvids</taxon>
        <taxon>Malvales</taxon>
        <taxon>Malvaceae</taxon>
        <taxon>Malvoideae</taxon>
        <taxon>Hibiscus</taxon>
    </lineage>
</organism>
<evidence type="ECO:0000313" key="2">
    <source>
        <dbReference type="Proteomes" id="UP001472677"/>
    </source>
</evidence>
<proteinExistence type="predicted"/>
<protein>
    <submittedName>
        <fullName evidence="1">Uncharacterized protein</fullName>
    </submittedName>
</protein>
<dbReference type="Proteomes" id="UP001472677">
    <property type="component" value="Unassembled WGS sequence"/>
</dbReference>
<gene>
    <name evidence="1" type="ORF">V6N12_022813</name>
</gene>